<evidence type="ECO:0000256" key="4">
    <source>
        <dbReference type="ARBA" id="ARBA00023180"/>
    </source>
</evidence>
<dbReference type="PROSITE" id="PS50923">
    <property type="entry name" value="SUSHI"/>
    <property type="match status" value="3"/>
</dbReference>
<feature type="chain" id="PRO_5039374031" description="Sushi, von Willebrand factor type A, EGF and pentraxin domain-containing protein 1-like" evidence="6">
    <location>
        <begin position="21"/>
        <end position="1085"/>
    </location>
</feature>
<dbReference type="Pfam" id="PF07699">
    <property type="entry name" value="Ephrin_rec_like"/>
    <property type="match status" value="2"/>
</dbReference>
<dbReference type="Gene3D" id="2.10.50.10">
    <property type="entry name" value="Tumor Necrosis Factor Receptor, subunit A, domain 2"/>
    <property type="match status" value="2"/>
</dbReference>
<feature type="domain" description="HYR" evidence="7">
    <location>
        <begin position="360"/>
        <end position="447"/>
    </location>
</feature>
<organism evidence="9 10">
    <name type="scientific">Dreissena polymorpha</name>
    <name type="common">Zebra mussel</name>
    <name type="synonym">Mytilus polymorpha</name>
    <dbReference type="NCBI Taxonomy" id="45954"/>
    <lineage>
        <taxon>Eukaryota</taxon>
        <taxon>Metazoa</taxon>
        <taxon>Spiralia</taxon>
        <taxon>Lophotrochozoa</taxon>
        <taxon>Mollusca</taxon>
        <taxon>Bivalvia</taxon>
        <taxon>Autobranchia</taxon>
        <taxon>Heteroconchia</taxon>
        <taxon>Euheterodonta</taxon>
        <taxon>Imparidentia</taxon>
        <taxon>Neoheterodontei</taxon>
        <taxon>Myida</taxon>
        <taxon>Dreissenoidea</taxon>
        <taxon>Dreissenidae</taxon>
        <taxon>Dreissena</taxon>
    </lineage>
</organism>
<keyword evidence="4" id="KW-0325">Glycoprotein</keyword>
<dbReference type="EMBL" id="JAIWYP010000007">
    <property type="protein sequence ID" value="KAH3796106.1"/>
    <property type="molecule type" value="Genomic_DNA"/>
</dbReference>
<dbReference type="InterPro" id="IPR000436">
    <property type="entry name" value="Sushi_SCR_CCP_dom"/>
</dbReference>
<dbReference type="Proteomes" id="UP000828390">
    <property type="component" value="Unassembled WGS sequence"/>
</dbReference>
<dbReference type="PANTHER" id="PTHR19325">
    <property type="entry name" value="COMPLEMENT COMPONENT-RELATED SUSHI DOMAIN-CONTAINING"/>
    <property type="match status" value="1"/>
</dbReference>
<feature type="signal peptide" evidence="6">
    <location>
        <begin position="1"/>
        <end position="20"/>
    </location>
</feature>
<keyword evidence="3" id="KW-1015">Disulfide bond</keyword>
<comment type="caution">
    <text evidence="9">The sequence shown here is derived from an EMBL/GenBank/DDBJ whole genome shotgun (WGS) entry which is preliminary data.</text>
</comment>
<keyword evidence="1 5" id="KW-0768">Sushi</keyword>
<dbReference type="AlphaFoldDB" id="A0A9D4FG98"/>
<dbReference type="SUPFAM" id="SSF57535">
    <property type="entry name" value="Complement control module/SCR domain"/>
    <property type="match status" value="3"/>
</dbReference>
<reference evidence="9" key="1">
    <citation type="journal article" date="2019" name="bioRxiv">
        <title>The Genome of the Zebra Mussel, Dreissena polymorpha: A Resource for Invasive Species Research.</title>
        <authorList>
            <person name="McCartney M.A."/>
            <person name="Auch B."/>
            <person name="Kono T."/>
            <person name="Mallez S."/>
            <person name="Zhang Y."/>
            <person name="Obille A."/>
            <person name="Becker A."/>
            <person name="Abrahante J.E."/>
            <person name="Garbe J."/>
            <person name="Badalamenti J.P."/>
            <person name="Herman A."/>
            <person name="Mangelson H."/>
            <person name="Liachko I."/>
            <person name="Sullivan S."/>
            <person name="Sone E.D."/>
            <person name="Koren S."/>
            <person name="Silverstein K.A.T."/>
            <person name="Beckman K.B."/>
            <person name="Gohl D.M."/>
        </authorList>
    </citation>
    <scope>NUCLEOTIDE SEQUENCE</scope>
    <source>
        <strain evidence="9">Duluth1</strain>
        <tissue evidence="9">Whole animal</tissue>
    </source>
</reference>
<keyword evidence="2" id="KW-0677">Repeat</keyword>
<protein>
    <recommendedName>
        <fullName evidence="11">Sushi, von Willebrand factor type A, EGF and pentraxin domain-containing protein 1-like</fullName>
    </recommendedName>
</protein>
<dbReference type="SMART" id="SM00032">
    <property type="entry name" value="CCP"/>
    <property type="match status" value="4"/>
</dbReference>
<evidence type="ECO:0000313" key="9">
    <source>
        <dbReference type="EMBL" id="KAH3796106.1"/>
    </source>
</evidence>
<accession>A0A9D4FG98</accession>
<evidence type="ECO:0000256" key="6">
    <source>
        <dbReference type="SAM" id="SignalP"/>
    </source>
</evidence>
<reference evidence="9" key="2">
    <citation type="submission" date="2020-11" db="EMBL/GenBank/DDBJ databases">
        <authorList>
            <person name="McCartney M.A."/>
            <person name="Auch B."/>
            <person name="Kono T."/>
            <person name="Mallez S."/>
            <person name="Becker A."/>
            <person name="Gohl D.M."/>
            <person name="Silverstein K.A.T."/>
            <person name="Koren S."/>
            <person name="Bechman K.B."/>
            <person name="Herman A."/>
            <person name="Abrahante J.E."/>
            <person name="Garbe J."/>
        </authorList>
    </citation>
    <scope>NUCLEOTIDE SEQUENCE</scope>
    <source>
        <strain evidence="9">Duluth1</strain>
        <tissue evidence="9">Whole animal</tissue>
    </source>
</reference>
<dbReference type="InterPro" id="IPR050350">
    <property type="entry name" value="Compl-Cell_Adhes-Reg"/>
</dbReference>
<evidence type="ECO:0000256" key="2">
    <source>
        <dbReference type="ARBA" id="ARBA00022737"/>
    </source>
</evidence>
<feature type="domain" description="Sushi" evidence="8">
    <location>
        <begin position="300"/>
        <end position="361"/>
    </location>
</feature>
<dbReference type="Gene3D" id="2.10.70.10">
    <property type="entry name" value="Complement Module, domain 1"/>
    <property type="match status" value="3"/>
</dbReference>
<comment type="caution">
    <text evidence="5">Lacks conserved residue(s) required for the propagation of feature annotation.</text>
</comment>
<keyword evidence="10" id="KW-1185">Reference proteome</keyword>
<evidence type="ECO:0000256" key="3">
    <source>
        <dbReference type="ARBA" id="ARBA00023157"/>
    </source>
</evidence>
<dbReference type="InterPro" id="IPR009030">
    <property type="entry name" value="Growth_fac_rcpt_cys_sf"/>
</dbReference>
<dbReference type="Pfam" id="PF02494">
    <property type="entry name" value="HYR"/>
    <property type="match status" value="1"/>
</dbReference>
<keyword evidence="6" id="KW-0732">Signal</keyword>
<evidence type="ECO:0000259" key="7">
    <source>
        <dbReference type="PROSITE" id="PS50825"/>
    </source>
</evidence>
<dbReference type="SUPFAM" id="SSF57184">
    <property type="entry name" value="Growth factor receptor domain"/>
    <property type="match status" value="1"/>
</dbReference>
<dbReference type="Pfam" id="PF00084">
    <property type="entry name" value="Sushi"/>
    <property type="match status" value="1"/>
</dbReference>
<dbReference type="PROSITE" id="PS50825">
    <property type="entry name" value="HYR"/>
    <property type="match status" value="2"/>
</dbReference>
<gene>
    <name evidence="9" type="ORF">DPMN_149673</name>
</gene>
<sequence length="1085" mass="121714">MGINYLHIWISAFLFVNISGQWKNENDKQRAPLFLSQEYCLLSDLVNATGGDVTFCDYSDGTSVPYYHWCDVKTKTESGHNSTQTYMCDWGAWRIDLGTSSDVQIGGGRTKRFFWSFLPGLVFSFLYCIASGCYRKETSSVQDLGPPPSYTYCPPSKIQAEYYAVRSQTSVTVSWTEPPSTGNVVERSLICAGNMTNGGSFKGSLDGQNYYCTHTITDSYGRKDSCYFGFKVFYFACSEPSPSATRRKGECTYHLLYGSECTFECIEGYQIPTGAPAKATCEKGERDIMSWITLPNCERKRCPAPFAPANGYVSCRSSSYEFDTECYVSCNKGYRLEGSSVIICQSDEKWTNTTTAVRCIDDEPPVITCTNHVVYAVRGTSYAPLDWTDPLVTDNVDHNLKAVKLSDIYKGDVVKEGIYHIQYRVTDNAGNYHPLLSECRVTVEVKLVKCASGPTDSLSDARFIRYNCSDSIYSNGVDCALSCDLNLELNGTNTMSCERNGTSGVGVWKWNGPLEPHCNVVSCPPLLPPSNGAMTYDSINSRPLYVMLCQSGFDIPVVGLSFTGRLSCQDSGKWYPLDKFPDCIRPMWGDMVLLAELIYEGNCANETTKAAIKEAVLKYLSRIEDDIERSICPGRNCRVDNINVVCGSNQKRRSTVYIKRLAKRQTTYARVTFDIVTLFDLSNTSSQEAINISLPLLTAMSDRIAQDVENGSLDINGFTLGRGAYQRSTSPHLKCPLHYKRDGFKCKPCPKGTYMNSTTRNCEFCNIGEYNEDEGKSQCDLCPANHSTLMKGSTRRENCTKLCDPGYASSTTMIPCSACPLGTYQPNSGKSACITCPTGHTTQSTNSTSADTCTLFDIKINNLNGRQLIGITKSNMSSSIMSLSLWAKKNAATSEDLSLVVHDGFNDILTIRMGNNLTVSSGSISLQTARNLSERKWSKLNVELNFSANVLTVYVDSEKHETRVGLMSSQLVPWRVYMSATKDTGQTYNTWNIYYIYVQLVTNYYYYYYLLLLHYYYYYYYYYTTNTTTTTTNTTTTTTTTTLLHIATTTSTLLLLLTTTTTTTTTTTDYYLHYYYFYYYYYYYY</sequence>
<dbReference type="InterPro" id="IPR035976">
    <property type="entry name" value="Sushi/SCR/CCP_sf"/>
</dbReference>
<evidence type="ECO:0000256" key="1">
    <source>
        <dbReference type="ARBA" id="ARBA00022659"/>
    </source>
</evidence>
<dbReference type="CDD" id="cd00033">
    <property type="entry name" value="CCP"/>
    <property type="match status" value="1"/>
</dbReference>
<evidence type="ECO:0000313" key="10">
    <source>
        <dbReference type="Proteomes" id="UP000828390"/>
    </source>
</evidence>
<evidence type="ECO:0008006" key="11">
    <source>
        <dbReference type="Google" id="ProtNLM"/>
    </source>
</evidence>
<dbReference type="SMART" id="SM01411">
    <property type="entry name" value="Ephrin_rec_like"/>
    <property type="match status" value="2"/>
</dbReference>
<dbReference type="PANTHER" id="PTHR19325:SF560">
    <property type="entry name" value="SUSHI, VON WILLEBRAND FACTOR TYPE A, EGF AND PENTRAXIN DOMAIN-CONTAINING PROTEIN 1"/>
    <property type="match status" value="1"/>
</dbReference>
<dbReference type="InterPro" id="IPR003410">
    <property type="entry name" value="HYR_dom"/>
</dbReference>
<feature type="domain" description="Sushi" evidence="8">
    <location>
        <begin position="521"/>
        <end position="585"/>
    </location>
</feature>
<dbReference type="InterPro" id="IPR011641">
    <property type="entry name" value="Tyr-kin_ephrin_A/B_rcpt-like"/>
</dbReference>
<evidence type="ECO:0000256" key="5">
    <source>
        <dbReference type="PROSITE-ProRule" id="PRU00302"/>
    </source>
</evidence>
<feature type="domain" description="HYR" evidence="7">
    <location>
        <begin position="142"/>
        <end position="234"/>
    </location>
</feature>
<evidence type="ECO:0000259" key="8">
    <source>
        <dbReference type="PROSITE" id="PS50923"/>
    </source>
</evidence>
<proteinExistence type="predicted"/>
<feature type="domain" description="Sushi" evidence="8">
    <location>
        <begin position="235"/>
        <end position="299"/>
    </location>
</feature>
<name>A0A9D4FG98_DREPO</name>